<evidence type="ECO:0000313" key="4">
    <source>
        <dbReference type="EMBL" id="ABW28666.1"/>
    </source>
</evidence>
<dbReference type="InterPro" id="IPR002347">
    <property type="entry name" value="SDR_fam"/>
</dbReference>
<dbReference type="PANTHER" id="PTHR44169">
    <property type="entry name" value="NADPH-DEPENDENT 1-ACYLDIHYDROXYACETONE PHOSPHATE REDUCTASE"/>
    <property type="match status" value="1"/>
</dbReference>
<dbReference type="eggNOG" id="COG0300">
    <property type="taxonomic scope" value="Bacteria"/>
</dbReference>
<evidence type="ECO:0000256" key="3">
    <source>
        <dbReference type="RuleBase" id="RU000363"/>
    </source>
</evidence>
<dbReference type="Proteomes" id="UP000000268">
    <property type="component" value="Chromosome"/>
</dbReference>
<evidence type="ECO:0000256" key="1">
    <source>
        <dbReference type="ARBA" id="ARBA00006484"/>
    </source>
</evidence>
<dbReference type="PRINTS" id="PR00081">
    <property type="entry name" value="GDHRDH"/>
</dbReference>
<dbReference type="CDD" id="cd05374">
    <property type="entry name" value="17beta-HSD-like_SDR_c"/>
    <property type="match status" value="1"/>
</dbReference>
<accession>B0C4C2</accession>
<dbReference type="OrthoDB" id="9775296at2"/>
<dbReference type="NCBIfam" id="NF004284">
    <property type="entry name" value="PRK05693.1"/>
    <property type="match status" value="1"/>
</dbReference>
<dbReference type="KEGG" id="amr:AM1_3676"/>
<dbReference type="PROSITE" id="PS00061">
    <property type="entry name" value="ADH_SHORT"/>
    <property type="match status" value="1"/>
</dbReference>
<organism evidence="4 5">
    <name type="scientific">Acaryochloris marina (strain MBIC 11017)</name>
    <dbReference type="NCBI Taxonomy" id="329726"/>
    <lineage>
        <taxon>Bacteria</taxon>
        <taxon>Bacillati</taxon>
        <taxon>Cyanobacteriota</taxon>
        <taxon>Cyanophyceae</taxon>
        <taxon>Acaryochloridales</taxon>
        <taxon>Acaryochloridaceae</taxon>
        <taxon>Acaryochloris</taxon>
    </lineage>
</organism>
<sequence>MVVFQPHNPSCSAAKVVMITGCSSGIGKALALEFHHQGYQVYATARNLADMEELAQQGMATLKLDVTCPAEIAAVIDTLVAETQRLDILVNNAGYAVMGPLLDIPHAELVNQFQTNVFAPIQLIQQVVPLMGEGGLILNLGSVSGIMSTPFAGPYCASKAALHALSDALRMELAPFNIHVVTMRAGAIQSQFGQTASQRAERLLPSNSRYQHLAPHIQARARASQNQATPAATLAQQLVHRIQQSDRLPPEIAIGHKSLTLPLLKRWLPTRLLDRILMRKFGLGDWQPGPLQK</sequence>
<dbReference type="SUPFAM" id="SSF51735">
    <property type="entry name" value="NAD(P)-binding Rossmann-fold domains"/>
    <property type="match status" value="1"/>
</dbReference>
<comment type="similarity">
    <text evidence="1 3">Belongs to the short-chain dehydrogenases/reductases (SDR) family.</text>
</comment>
<gene>
    <name evidence="4" type="ordered locus">AM1_3676</name>
</gene>
<dbReference type="Gene3D" id="3.40.50.720">
    <property type="entry name" value="NAD(P)-binding Rossmann-like Domain"/>
    <property type="match status" value="1"/>
</dbReference>
<dbReference type="InterPro" id="IPR020904">
    <property type="entry name" value="Sc_DH/Rdtase_CS"/>
</dbReference>
<keyword evidence="2" id="KW-0560">Oxidoreductase</keyword>
<evidence type="ECO:0000256" key="2">
    <source>
        <dbReference type="ARBA" id="ARBA00023002"/>
    </source>
</evidence>
<dbReference type="AlphaFoldDB" id="B0C4C2"/>
<dbReference type="GO" id="GO:0016491">
    <property type="term" value="F:oxidoreductase activity"/>
    <property type="evidence" value="ECO:0007669"/>
    <property type="project" value="UniProtKB-KW"/>
</dbReference>
<dbReference type="HOGENOM" id="CLU_010194_2_9_3"/>
<reference evidence="4 5" key="1">
    <citation type="journal article" date="2008" name="Proc. Natl. Acad. Sci. U.S.A.">
        <title>Niche adaptation and genome expansion in the chlorophyll d-producing cyanobacterium Acaryochloris marina.</title>
        <authorList>
            <person name="Swingley W.D."/>
            <person name="Chen M."/>
            <person name="Cheung P.C."/>
            <person name="Conrad A.L."/>
            <person name="Dejesa L.C."/>
            <person name="Hao J."/>
            <person name="Honchak B.M."/>
            <person name="Karbach L.E."/>
            <person name="Kurdoglu A."/>
            <person name="Lahiri S."/>
            <person name="Mastrian S.D."/>
            <person name="Miyashita H."/>
            <person name="Page L."/>
            <person name="Ramakrishna P."/>
            <person name="Satoh S."/>
            <person name="Sattley W.M."/>
            <person name="Shimada Y."/>
            <person name="Taylor H.L."/>
            <person name="Tomo T."/>
            <person name="Tsuchiya T."/>
            <person name="Wang Z.T."/>
            <person name="Raymond J."/>
            <person name="Mimuro M."/>
            <person name="Blankenship R.E."/>
            <person name="Touchman J.W."/>
        </authorList>
    </citation>
    <scope>NUCLEOTIDE SEQUENCE [LARGE SCALE GENOMIC DNA]</scope>
    <source>
        <strain evidence="5">MBIC 11017</strain>
    </source>
</reference>
<name>B0C4C2_ACAM1</name>
<dbReference type="Pfam" id="PF00106">
    <property type="entry name" value="adh_short"/>
    <property type="match status" value="1"/>
</dbReference>
<protein>
    <submittedName>
        <fullName evidence="4">Oxidoreductase, short chain dehydrogenase/reductase family protein</fullName>
    </submittedName>
</protein>
<proteinExistence type="inferred from homology"/>
<dbReference type="InterPro" id="IPR036291">
    <property type="entry name" value="NAD(P)-bd_dom_sf"/>
</dbReference>
<keyword evidence="5" id="KW-1185">Reference proteome</keyword>
<dbReference type="PRINTS" id="PR00080">
    <property type="entry name" value="SDRFAMILY"/>
</dbReference>
<dbReference type="STRING" id="329726.AM1_3676"/>
<dbReference type="EMBL" id="CP000828">
    <property type="protein sequence ID" value="ABW28666.1"/>
    <property type="molecule type" value="Genomic_DNA"/>
</dbReference>
<dbReference type="RefSeq" id="WP_012164053.1">
    <property type="nucleotide sequence ID" value="NC_009925.1"/>
</dbReference>
<dbReference type="PANTHER" id="PTHR44169:SF6">
    <property type="entry name" value="NADPH-DEPENDENT 1-ACYLDIHYDROXYACETONE PHOSPHATE REDUCTASE"/>
    <property type="match status" value="1"/>
</dbReference>
<evidence type="ECO:0000313" key="5">
    <source>
        <dbReference type="Proteomes" id="UP000000268"/>
    </source>
</evidence>